<sequence>MGNHHCALHLLALYCRRSHAISTDVQISSKLQGESQLKIWRARFISLPTPRCSLDCTPSANFEQLFYARQRGSTVQAHRVWTHL</sequence>
<reference evidence="3" key="1">
    <citation type="submission" date="2017-02" db="UniProtKB">
        <authorList>
            <consortium name="WormBaseParasite"/>
        </authorList>
    </citation>
    <scope>IDENTIFICATION</scope>
</reference>
<accession>A0A0M3IEB4</accession>
<evidence type="ECO:0000313" key="2">
    <source>
        <dbReference type="Proteomes" id="UP000036681"/>
    </source>
</evidence>
<dbReference type="Proteomes" id="UP000036681">
    <property type="component" value="Unplaced"/>
</dbReference>
<dbReference type="WBParaSite" id="ALUE_0001642701-mRNA-1">
    <property type="protein sequence ID" value="ALUE_0001642701-mRNA-1"/>
    <property type="gene ID" value="ALUE_0001642701"/>
</dbReference>
<keyword evidence="2" id="KW-1185">Reference proteome</keyword>
<dbReference type="AlphaFoldDB" id="A0A0M3IEB4"/>
<name>A0A0M3IEB4_ASCLU</name>
<proteinExistence type="predicted"/>
<organism evidence="2 3">
    <name type="scientific">Ascaris lumbricoides</name>
    <name type="common">Giant roundworm</name>
    <dbReference type="NCBI Taxonomy" id="6252"/>
    <lineage>
        <taxon>Eukaryota</taxon>
        <taxon>Metazoa</taxon>
        <taxon>Ecdysozoa</taxon>
        <taxon>Nematoda</taxon>
        <taxon>Chromadorea</taxon>
        <taxon>Rhabditida</taxon>
        <taxon>Spirurina</taxon>
        <taxon>Ascaridomorpha</taxon>
        <taxon>Ascaridoidea</taxon>
        <taxon>Ascarididae</taxon>
        <taxon>Ascaris</taxon>
    </lineage>
</organism>
<feature type="chain" id="PRO_5005657114" evidence="1">
    <location>
        <begin position="21"/>
        <end position="84"/>
    </location>
</feature>
<keyword evidence="1" id="KW-0732">Signal</keyword>
<feature type="signal peptide" evidence="1">
    <location>
        <begin position="1"/>
        <end position="20"/>
    </location>
</feature>
<evidence type="ECO:0000256" key="1">
    <source>
        <dbReference type="SAM" id="SignalP"/>
    </source>
</evidence>
<evidence type="ECO:0000313" key="3">
    <source>
        <dbReference type="WBParaSite" id="ALUE_0001642701-mRNA-1"/>
    </source>
</evidence>
<protein>
    <submittedName>
        <fullName evidence="3">Secreted protein</fullName>
    </submittedName>
</protein>